<feature type="region of interest" description="Disordered" evidence="10">
    <location>
        <begin position="110"/>
        <end position="134"/>
    </location>
</feature>
<evidence type="ECO:0000256" key="6">
    <source>
        <dbReference type="ARBA" id="ARBA00022786"/>
    </source>
</evidence>
<evidence type="ECO:0000256" key="3">
    <source>
        <dbReference type="ARBA" id="ARBA00022723"/>
    </source>
</evidence>
<dbReference type="InterPro" id="IPR001841">
    <property type="entry name" value="Znf_RING"/>
</dbReference>
<keyword evidence="7" id="KW-0862">Zinc</keyword>
<proteinExistence type="predicted"/>
<keyword evidence="3" id="KW-0479">Metal-binding</keyword>
<evidence type="ECO:0000256" key="7">
    <source>
        <dbReference type="ARBA" id="ARBA00022833"/>
    </source>
</evidence>
<dbReference type="Proteomes" id="UP000245764">
    <property type="component" value="Chromosome 1"/>
</dbReference>
<accession>A0A2H1FL63</accession>
<keyword evidence="6" id="KW-0833">Ubl conjugation pathway</keyword>
<evidence type="ECO:0000256" key="4">
    <source>
        <dbReference type="ARBA" id="ARBA00022771"/>
    </source>
</evidence>
<sequence length="134" mass="14234">MKMTIKHYHAVAEWKWDHSSDEDKCSICSTELEGTCGCHFPGNDCPITIGQCTHIFHMHCIDNWLGSSASQGRCPLCRQVFQQAVAAVSSGTAATPNNRRGTAVAATTTTLTTTPLTQGPAATPTPTTGAGLRT</sequence>
<dbReference type="GO" id="GO:0008270">
    <property type="term" value="F:zinc ion binding"/>
    <property type="evidence" value="ECO:0007669"/>
    <property type="project" value="UniProtKB-KW"/>
</dbReference>
<evidence type="ECO:0000256" key="8">
    <source>
        <dbReference type="ARBA" id="ARBA00023306"/>
    </source>
</evidence>
<dbReference type="InterPro" id="IPR051031">
    <property type="entry name" value="RING-box_E3_Ubiquitin_Ligase"/>
</dbReference>
<dbReference type="PANTHER" id="PTHR11210">
    <property type="entry name" value="RING BOX"/>
    <property type="match status" value="1"/>
</dbReference>
<dbReference type="CDD" id="cd16456">
    <property type="entry name" value="RING-H2_APC11"/>
    <property type="match status" value="1"/>
</dbReference>
<dbReference type="Gene3D" id="3.30.40.10">
    <property type="entry name" value="Zinc/RING finger domain, C3HC4 (zinc finger)"/>
    <property type="match status" value="1"/>
</dbReference>
<evidence type="ECO:0000313" key="13">
    <source>
        <dbReference type="Proteomes" id="UP000245764"/>
    </source>
</evidence>
<dbReference type="PROSITE" id="PS50089">
    <property type="entry name" value="ZF_RING_2"/>
    <property type="match status" value="1"/>
</dbReference>
<evidence type="ECO:0000256" key="2">
    <source>
        <dbReference type="ARBA" id="ARBA00022618"/>
    </source>
</evidence>
<keyword evidence="4 9" id="KW-0863">Zinc-finger</keyword>
<reference evidence="13" key="1">
    <citation type="submission" date="2017-05" db="EMBL/GenBank/DDBJ databases">
        <authorList>
            <person name="Song R."/>
            <person name="Chenine A.L."/>
            <person name="Ruprecht R.M."/>
        </authorList>
    </citation>
    <scope>NUCLEOTIDE SEQUENCE [LARGE SCALE GENOMIC DNA]</scope>
</reference>
<dbReference type="GO" id="GO:0061630">
    <property type="term" value="F:ubiquitin protein ligase activity"/>
    <property type="evidence" value="ECO:0007669"/>
    <property type="project" value="InterPro"/>
</dbReference>
<dbReference type="InterPro" id="IPR024991">
    <property type="entry name" value="RING-H2_APC11"/>
</dbReference>
<dbReference type="AlphaFoldDB" id="A0A2H1FL63"/>
<feature type="domain" description="RING-type" evidence="11">
    <location>
        <begin position="25"/>
        <end position="78"/>
    </location>
</feature>
<protein>
    <recommendedName>
        <fullName evidence="1">Anaphase-promoting complex subunit 11</fullName>
    </recommendedName>
</protein>
<evidence type="ECO:0000256" key="5">
    <source>
        <dbReference type="ARBA" id="ARBA00022776"/>
    </source>
</evidence>
<organism evidence="12 13">
    <name type="scientific">Zymoseptoria tritici ST99CH_1E4</name>
    <dbReference type="NCBI Taxonomy" id="1276532"/>
    <lineage>
        <taxon>Eukaryota</taxon>
        <taxon>Fungi</taxon>
        <taxon>Dikarya</taxon>
        <taxon>Ascomycota</taxon>
        <taxon>Pezizomycotina</taxon>
        <taxon>Dothideomycetes</taxon>
        <taxon>Dothideomycetidae</taxon>
        <taxon>Mycosphaerellales</taxon>
        <taxon>Mycosphaerellaceae</taxon>
        <taxon>Zymoseptoria</taxon>
    </lineage>
</organism>
<evidence type="ECO:0000259" key="11">
    <source>
        <dbReference type="PROSITE" id="PS50089"/>
    </source>
</evidence>
<dbReference type="Pfam" id="PF12861">
    <property type="entry name" value="zf-ANAPC11"/>
    <property type="match status" value="1"/>
</dbReference>
<dbReference type="GO" id="GO:0005680">
    <property type="term" value="C:anaphase-promoting complex"/>
    <property type="evidence" value="ECO:0007669"/>
    <property type="project" value="InterPro"/>
</dbReference>
<evidence type="ECO:0000313" key="12">
    <source>
        <dbReference type="EMBL" id="SMR42057.1"/>
    </source>
</evidence>
<dbReference type="GO" id="GO:0031145">
    <property type="term" value="P:anaphase-promoting complex-dependent catabolic process"/>
    <property type="evidence" value="ECO:0007669"/>
    <property type="project" value="InterPro"/>
</dbReference>
<evidence type="ECO:0000256" key="1">
    <source>
        <dbReference type="ARBA" id="ARBA00013928"/>
    </source>
</evidence>
<keyword evidence="5" id="KW-0498">Mitosis</keyword>
<keyword evidence="2" id="KW-0132">Cell division</keyword>
<gene>
    <name evidence="12" type="ORF">ZT1E4_G835</name>
</gene>
<evidence type="ECO:0000256" key="9">
    <source>
        <dbReference type="PROSITE-ProRule" id="PRU00175"/>
    </source>
</evidence>
<name>A0A2H1FL63_ZYMTR</name>
<keyword evidence="8" id="KW-0131">Cell cycle</keyword>
<dbReference type="GO" id="GO:0051301">
    <property type="term" value="P:cell division"/>
    <property type="evidence" value="ECO:0007669"/>
    <property type="project" value="UniProtKB-KW"/>
</dbReference>
<dbReference type="InterPro" id="IPR013083">
    <property type="entry name" value="Znf_RING/FYVE/PHD"/>
</dbReference>
<dbReference type="GO" id="GO:0097602">
    <property type="term" value="F:cullin family protein binding"/>
    <property type="evidence" value="ECO:0007669"/>
    <property type="project" value="InterPro"/>
</dbReference>
<dbReference type="SUPFAM" id="SSF57850">
    <property type="entry name" value="RING/U-box"/>
    <property type="match status" value="1"/>
</dbReference>
<dbReference type="EMBL" id="LT854253">
    <property type="protein sequence ID" value="SMR42057.1"/>
    <property type="molecule type" value="Genomic_DNA"/>
</dbReference>
<evidence type="ECO:0000256" key="10">
    <source>
        <dbReference type="SAM" id="MobiDB-lite"/>
    </source>
</evidence>